<dbReference type="EMBL" id="JBGFUD010016546">
    <property type="protein sequence ID" value="MFH4984308.1"/>
    <property type="molecule type" value="Genomic_DNA"/>
</dbReference>
<sequence length="140" mass="16165">MQKTRPISDFKTLSTTTFPVGYLEERLGHFQRVNFNSISSQQPLKSSFLFLCRLNSTKFKDDPESASLAVWADRTALELHRREEKQLREQPSTDLSTDQSASTSFESNTEPVQTEGTSQQRYSSFLALPYSADKRREKYR</sequence>
<reference evidence="2 3" key="1">
    <citation type="submission" date="2024-08" db="EMBL/GenBank/DDBJ databases">
        <title>Gnathostoma spinigerum genome.</title>
        <authorList>
            <person name="Gonzalez-Bertolin B."/>
            <person name="Monzon S."/>
            <person name="Zaballos A."/>
            <person name="Jimenez P."/>
            <person name="Dekumyoy P."/>
            <person name="Varona S."/>
            <person name="Cuesta I."/>
            <person name="Sumanam S."/>
            <person name="Adisakwattana P."/>
            <person name="Gasser R.B."/>
            <person name="Hernandez-Gonzalez A."/>
            <person name="Young N.D."/>
            <person name="Perteguer M.J."/>
        </authorList>
    </citation>
    <scope>NUCLEOTIDE SEQUENCE [LARGE SCALE GENOMIC DNA]</scope>
    <source>
        <strain evidence="2">AL3</strain>
        <tissue evidence="2">Liver</tissue>
    </source>
</reference>
<organism evidence="2 3">
    <name type="scientific">Gnathostoma spinigerum</name>
    <dbReference type="NCBI Taxonomy" id="75299"/>
    <lineage>
        <taxon>Eukaryota</taxon>
        <taxon>Metazoa</taxon>
        <taxon>Ecdysozoa</taxon>
        <taxon>Nematoda</taxon>
        <taxon>Chromadorea</taxon>
        <taxon>Rhabditida</taxon>
        <taxon>Spirurina</taxon>
        <taxon>Gnathostomatomorpha</taxon>
        <taxon>Gnathostomatoidea</taxon>
        <taxon>Gnathostomatidae</taxon>
        <taxon>Gnathostoma</taxon>
    </lineage>
</organism>
<dbReference type="AlphaFoldDB" id="A0ABD6EWH5"/>
<name>A0ABD6EWH5_9BILA</name>
<proteinExistence type="predicted"/>
<keyword evidence="3" id="KW-1185">Reference proteome</keyword>
<accession>A0ABD6EWH5</accession>
<evidence type="ECO:0000313" key="3">
    <source>
        <dbReference type="Proteomes" id="UP001608902"/>
    </source>
</evidence>
<evidence type="ECO:0000256" key="1">
    <source>
        <dbReference type="SAM" id="MobiDB-lite"/>
    </source>
</evidence>
<gene>
    <name evidence="2" type="ORF">AB6A40_011017</name>
</gene>
<comment type="caution">
    <text evidence="2">The sequence shown here is derived from an EMBL/GenBank/DDBJ whole genome shotgun (WGS) entry which is preliminary data.</text>
</comment>
<feature type="compositionally biased region" description="Polar residues" evidence="1">
    <location>
        <begin position="89"/>
        <end position="123"/>
    </location>
</feature>
<feature type="region of interest" description="Disordered" evidence="1">
    <location>
        <begin position="82"/>
        <end position="140"/>
    </location>
</feature>
<dbReference type="Proteomes" id="UP001608902">
    <property type="component" value="Unassembled WGS sequence"/>
</dbReference>
<protein>
    <submittedName>
        <fullName evidence="2">Uncharacterized protein</fullName>
    </submittedName>
</protein>
<evidence type="ECO:0000313" key="2">
    <source>
        <dbReference type="EMBL" id="MFH4984308.1"/>
    </source>
</evidence>